<dbReference type="GO" id="GO:0003677">
    <property type="term" value="F:DNA binding"/>
    <property type="evidence" value="ECO:0007669"/>
    <property type="project" value="InterPro"/>
</dbReference>
<dbReference type="RefSeq" id="WP_069959583.1">
    <property type="nucleotide sequence ID" value="NZ_MCGG01000086.1"/>
</dbReference>
<feature type="domain" description="Transposase IS4-like" evidence="1">
    <location>
        <begin position="244"/>
        <end position="376"/>
    </location>
</feature>
<sequence>MPWSSFDEAFGKHYKPLGRPAKSTRLMVGLHYLKHMHDLSDEEAVERWVENPYWQYFCGFEFFQHHLPIDPSTMTRWRKRVGPEGMEKVLAATVGVAVETGAVKESSFQRITVDTTVQPKNIAHPTDSRLYLKALQTLVRQAKRHGILLRRSHTRVAKRAALMAGRYAHAKQFRRMRREIKKLKTFLGRVYRDIVRKVAGNAALEARFARLLGLVERLLTQKTKDKNKLYALHAPEVACIAKGKARTPYEFGAKVGIATTNREGLVLAAKNFEGNPYDGHTLSDTVAQAAQMTGVDPERIYADRGYRGHNYEGEASVMLSGHKRGLSPQMKRELKRRSAIEATIGHMKTDGRLDRNFLKGQTGDAINALLVAAGHNMRLILNALAFWLAWIMSVTEKTVKIVKTDTSRLMIRYQTSMA</sequence>
<dbReference type="GO" id="GO:0004803">
    <property type="term" value="F:transposase activity"/>
    <property type="evidence" value="ECO:0007669"/>
    <property type="project" value="InterPro"/>
</dbReference>
<feature type="domain" description="Transposase InsH N-terminal" evidence="2">
    <location>
        <begin position="2"/>
        <end position="80"/>
    </location>
</feature>
<dbReference type="Pfam" id="PF05598">
    <property type="entry name" value="DUF772"/>
    <property type="match status" value="1"/>
</dbReference>
<dbReference type="GO" id="GO:0006313">
    <property type="term" value="P:DNA transposition"/>
    <property type="evidence" value="ECO:0007669"/>
    <property type="project" value="InterPro"/>
</dbReference>
<name>A0A1E5Q2S7_9PROT</name>
<protein>
    <submittedName>
        <fullName evidence="3">Transposase</fullName>
    </submittedName>
</protein>
<dbReference type="OrthoDB" id="7343075at2"/>
<comment type="caution">
    <text evidence="3">The sequence shown here is derived from an EMBL/GenBank/DDBJ whole genome shotgun (WGS) entry which is preliminary data.</text>
</comment>
<proteinExistence type="predicted"/>
<dbReference type="PANTHER" id="PTHR33803:SF3">
    <property type="entry name" value="BLL1974 PROTEIN"/>
    <property type="match status" value="1"/>
</dbReference>
<gene>
    <name evidence="3" type="ORF">BEN30_17530</name>
</gene>
<dbReference type="NCBIfam" id="NF033578">
    <property type="entry name" value="transpos_IS5_1"/>
    <property type="match status" value="1"/>
</dbReference>
<evidence type="ECO:0000259" key="2">
    <source>
        <dbReference type="Pfam" id="PF05598"/>
    </source>
</evidence>
<dbReference type="InterPro" id="IPR047710">
    <property type="entry name" value="Transpos_IS5-like"/>
</dbReference>
<evidence type="ECO:0000259" key="1">
    <source>
        <dbReference type="Pfam" id="PF01609"/>
    </source>
</evidence>
<dbReference type="InterPro" id="IPR008490">
    <property type="entry name" value="Transposase_InsH_N"/>
</dbReference>
<keyword evidence="4" id="KW-1185">Reference proteome</keyword>
<dbReference type="Pfam" id="PF01609">
    <property type="entry name" value="DDE_Tnp_1"/>
    <property type="match status" value="1"/>
</dbReference>
<dbReference type="InterPro" id="IPR002559">
    <property type="entry name" value="Transposase_11"/>
</dbReference>
<accession>A0A1E5Q2S7</accession>
<reference evidence="4" key="1">
    <citation type="submission" date="2016-07" db="EMBL/GenBank/DDBJ databases">
        <authorList>
            <person name="Florea S."/>
            <person name="Webb J.S."/>
            <person name="Jaromczyk J."/>
            <person name="Schardl C.L."/>
        </authorList>
    </citation>
    <scope>NUCLEOTIDE SEQUENCE [LARGE SCALE GENOMIC DNA]</scope>
    <source>
        <strain evidence="4">MV-1</strain>
    </source>
</reference>
<dbReference type="EMBL" id="MCGG01000086">
    <property type="protein sequence ID" value="OEJ63743.1"/>
    <property type="molecule type" value="Genomic_DNA"/>
</dbReference>
<dbReference type="PANTHER" id="PTHR33803">
    <property type="entry name" value="IS1478 TRANSPOSASE"/>
    <property type="match status" value="1"/>
</dbReference>
<feature type="non-terminal residue" evidence="3">
    <location>
        <position position="1"/>
    </location>
</feature>
<dbReference type="AlphaFoldDB" id="A0A1E5Q2S7"/>
<organism evidence="3 4">
    <name type="scientific">Magnetovibrio blakemorei</name>
    <dbReference type="NCBI Taxonomy" id="28181"/>
    <lineage>
        <taxon>Bacteria</taxon>
        <taxon>Pseudomonadati</taxon>
        <taxon>Pseudomonadota</taxon>
        <taxon>Alphaproteobacteria</taxon>
        <taxon>Rhodospirillales</taxon>
        <taxon>Magnetovibrionaceae</taxon>
        <taxon>Magnetovibrio</taxon>
    </lineage>
</organism>
<dbReference type="Proteomes" id="UP000095347">
    <property type="component" value="Unassembled WGS sequence"/>
</dbReference>
<evidence type="ECO:0000313" key="4">
    <source>
        <dbReference type="Proteomes" id="UP000095347"/>
    </source>
</evidence>
<evidence type="ECO:0000313" key="3">
    <source>
        <dbReference type="EMBL" id="OEJ63743.1"/>
    </source>
</evidence>